<evidence type="ECO:0000313" key="1">
    <source>
        <dbReference type="EMBL" id="ABY63273.1"/>
    </source>
</evidence>
<proteinExistence type="predicted"/>
<accession>B3FJV8</accession>
<dbReference type="EMBL" id="EU197055">
    <property type="protein sequence ID" value="ABY63273.1"/>
    <property type="molecule type" value="Genomic_DNA"/>
</dbReference>
<keyword evidence="2" id="KW-1185">Reference proteome</keyword>
<organism evidence="1 2">
    <name type="scientific">Pseudomonas phage 201phi2-1</name>
    <name type="common">Pseudomonas chlororaphis phage 201phi2-1</name>
    <dbReference type="NCBI Taxonomy" id="198110"/>
    <lineage>
        <taxon>Viruses</taxon>
        <taxon>Duplodnaviria</taxon>
        <taxon>Heunggongvirae</taxon>
        <taxon>Uroviricota</taxon>
        <taxon>Caudoviricetes</taxon>
        <taxon>Chimalliviridae</taxon>
        <taxon>Serwervirus</taxon>
        <taxon>Serwervirus 201phi21</taxon>
    </lineage>
</organism>
<dbReference type="KEGG" id="vg:6372444"/>
<gene>
    <name evidence="1" type="ORF">201phi2-1p450</name>
</gene>
<evidence type="ECO:0000313" key="2">
    <source>
        <dbReference type="Proteomes" id="UP000002421"/>
    </source>
</evidence>
<sequence>MSTQEREPSCWKVMGYSSHEEFLRKARARTRIMTIILKRKAEAQKVTPEMLNRVVDL</sequence>
<dbReference type="Proteomes" id="UP000002421">
    <property type="component" value="Segment"/>
</dbReference>
<dbReference type="RefSeq" id="YP_001957169.1">
    <property type="nucleotide sequence ID" value="NC_010821.1"/>
</dbReference>
<name>B3FJV8_BP201</name>
<protein>
    <submittedName>
        <fullName evidence="1">Uncharacterized protein</fullName>
    </submittedName>
</protein>
<reference evidence="1 2" key="1">
    <citation type="journal article" date="2008" name="Virology">
        <title>Characterization of Pseudomonas chlororaphis myovirus 201varphi2-1 via genomic sequencing, mass spectrometry, and electron microscopy.</title>
        <authorList>
            <person name="Thomas J.A."/>
            <person name="Rolando M.R."/>
            <person name="Carroll C.A."/>
            <person name="Shen P.S."/>
            <person name="Belnap D.M."/>
            <person name="Weintraub S.T."/>
            <person name="Serwer P."/>
            <person name="Hardies S.C."/>
        </authorList>
    </citation>
    <scope>NUCLEOTIDE SEQUENCE</scope>
</reference>
<organismHost>
    <name type="scientific">Pseudomonas chlororaphis</name>
    <dbReference type="NCBI Taxonomy" id="587753"/>
</organismHost>